<accession>A0A2S0VNM7</accession>
<dbReference type="EMBL" id="CP026604">
    <property type="protein sequence ID" value="AWB65806.1"/>
    <property type="molecule type" value="Genomic_DNA"/>
</dbReference>
<evidence type="ECO:0000313" key="4">
    <source>
        <dbReference type="EMBL" id="AWB65806.1"/>
    </source>
</evidence>
<dbReference type="RefSeq" id="WP_108601880.1">
    <property type="nucleotide sequence ID" value="NZ_CP026604.1"/>
</dbReference>
<dbReference type="Proteomes" id="UP000244441">
    <property type="component" value="Chromosome"/>
</dbReference>
<proteinExistence type="predicted"/>
<dbReference type="Gene3D" id="1.10.10.60">
    <property type="entry name" value="Homeodomain-like"/>
    <property type="match status" value="1"/>
</dbReference>
<reference evidence="4 5" key="1">
    <citation type="submission" date="2018-01" db="EMBL/GenBank/DDBJ databases">
        <title>Genome sequence of a Cantenovulum-like bacteria.</title>
        <authorList>
            <person name="Tan W.R."/>
            <person name="Lau N.-S."/>
            <person name="Go F."/>
            <person name="Amirul A.-A.A."/>
        </authorList>
    </citation>
    <scope>NUCLEOTIDE SEQUENCE [LARGE SCALE GENOMIC DNA]</scope>
    <source>
        <strain evidence="4 5">CCB-QB4</strain>
    </source>
</reference>
<gene>
    <name evidence="4" type="ORF">C2869_04840</name>
</gene>
<dbReference type="InterPro" id="IPR018060">
    <property type="entry name" value="HTH_AraC"/>
</dbReference>
<dbReference type="PROSITE" id="PS01124">
    <property type="entry name" value="HTH_ARAC_FAMILY_2"/>
    <property type="match status" value="1"/>
</dbReference>
<dbReference type="PANTHER" id="PTHR40055:SF1">
    <property type="entry name" value="TRANSCRIPTIONAL REGULATOR YGIV-RELATED"/>
    <property type="match status" value="1"/>
</dbReference>
<dbReference type="PANTHER" id="PTHR40055">
    <property type="entry name" value="TRANSCRIPTIONAL REGULATOR YGIV-RELATED"/>
    <property type="match status" value="1"/>
</dbReference>
<evidence type="ECO:0000313" key="5">
    <source>
        <dbReference type="Proteomes" id="UP000244441"/>
    </source>
</evidence>
<sequence length="69" mass="8233">MKKAKTRVNYQNRLSRVVDYIWQNLTQPLDINQLADIACFSPYHFHRLYRGMLGETVKRRDPMSICSIM</sequence>
<evidence type="ECO:0000256" key="2">
    <source>
        <dbReference type="ARBA" id="ARBA00023163"/>
    </source>
</evidence>
<evidence type="ECO:0000259" key="3">
    <source>
        <dbReference type="PROSITE" id="PS01124"/>
    </source>
</evidence>
<keyword evidence="2" id="KW-0804">Transcription</keyword>
<dbReference type="GO" id="GO:0003700">
    <property type="term" value="F:DNA-binding transcription factor activity"/>
    <property type="evidence" value="ECO:0007669"/>
    <property type="project" value="InterPro"/>
</dbReference>
<dbReference type="InterPro" id="IPR009057">
    <property type="entry name" value="Homeodomain-like_sf"/>
</dbReference>
<feature type="domain" description="HTH araC/xylS-type" evidence="3">
    <location>
        <begin position="15"/>
        <end position="59"/>
    </location>
</feature>
<keyword evidence="1" id="KW-0805">Transcription regulation</keyword>
<dbReference type="InterPro" id="IPR050908">
    <property type="entry name" value="SmbC-like"/>
</dbReference>
<name>A0A2S0VNM7_9ALTE</name>
<dbReference type="Pfam" id="PF00165">
    <property type="entry name" value="HTH_AraC"/>
    <property type="match status" value="1"/>
</dbReference>
<dbReference type="OrthoDB" id="5622169at2"/>
<dbReference type="AlphaFoldDB" id="A0A2S0VNM7"/>
<keyword evidence="5" id="KW-1185">Reference proteome</keyword>
<dbReference type="GO" id="GO:0043565">
    <property type="term" value="F:sequence-specific DNA binding"/>
    <property type="evidence" value="ECO:0007669"/>
    <property type="project" value="InterPro"/>
</dbReference>
<dbReference type="KEGG" id="cate:C2869_04840"/>
<dbReference type="SUPFAM" id="SSF46689">
    <property type="entry name" value="Homeodomain-like"/>
    <property type="match status" value="1"/>
</dbReference>
<evidence type="ECO:0000256" key="1">
    <source>
        <dbReference type="ARBA" id="ARBA00023015"/>
    </source>
</evidence>
<organism evidence="4 5">
    <name type="scientific">Saccharobesus litoralis</name>
    <dbReference type="NCBI Taxonomy" id="2172099"/>
    <lineage>
        <taxon>Bacteria</taxon>
        <taxon>Pseudomonadati</taxon>
        <taxon>Pseudomonadota</taxon>
        <taxon>Gammaproteobacteria</taxon>
        <taxon>Alteromonadales</taxon>
        <taxon>Alteromonadaceae</taxon>
        <taxon>Saccharobesus</taxon>
    </lineage>
</organism>
<protein>
    <recommendedName>
        <fullName evidence="3">HTH araC/xylS-type domain-containing protein</fullName>
    </recommendedName>
</protein>